<protein>
    <submittedName>
        <fullName evidence="1">Uncharacterized protein</fullName>
    </submittedName>
</protein>
<dbReference type="EMBL" id="JAGINX010000002">
    <property type="protein sequence ID" value="MBP2319596.1"/>
    <property type="molecule type" value="Genomic_DNA"/>
</dbReference>
<sequence>MTCDYGTGPDACPEVATHWISWSAPSGPARLCEAHTAPIYEDQKDPTIGHNITIRPLKETNG</sequence>
<evidence type="ECO:0000313" key="1">
    <source>
        <dbReference type="EMBL" id="MBP2319596.1"/>
    </source>
</evidence>
<comment type="caution">
    <text evidence="1">The sequence shown here is derived from an EMBL/GenBank/DDBJ whole genome shotgun (WGS) entry which is preliminary data.</text>
</comment>
<proteinExistence type="predicted"/>
<reference evidence="1 2" key="1">
    <citation type="submission" date="2021-03" db="EMBL/GenBank/DDBJ databases">
        <title>Sequencing the genomes of 1000 actinobacteria strains.</title>
        <authorList>
            <person name="Klenk H.-P."/>
        </authorList>
    </citation>
    <scope>NUCLEOTIDE SEQUENCE [LARGE SCALE GENOMIC DNA]</scope>
    <source>
        <strain evidence="1 2">DSM 12544</strain>
    </source>
</reference>
<name>A0ABS4T5N5_9MICC</name>
<organism evidence="1 2">
    <name type="scientific">Nesterenkonia lacusekhoensis</name>
    <dbReference type="NCBI Taxonomy" id="150832"/>
    <lineage>
        <taxon>Bacteria</taxon>
        <taxon>Bacillati</taxon>
        <taxon>Actinomycetota</taxon>
        <taxon>Actinomycetes</taxon>
        <taxon>Micrococcales</taxon>
        <taxon>Micrococcaceae</taxon>
        <taxon>Nesterenkonia</taxon>
    </lineage>
</organism>
<accession>A0ABS4T5N5</accession>
<dbReference type="RefSeq" id="WP_210051554.1">
    <property type="nucleotide sequence ID" value="NZ_JAGINX010000002.1"/>
</dbReference>
<dbReference type="Proteomes" id="UP001519331">
    <property type="component" value="Unassembled WGS sequence"/>
</dbReference>
<keyword evidence="2" id="KW-1185">Reference proteome</keyword>
<evidence type="ECO:0000313" key="2">
    <source>
        <dbReference type="Proteomes" id="UP001519331"/>
    </source>
</evidence>
<gene>
    <name evidence="1" type="ORF">JOF45_002679</name>
</gene>